<sequence>MKATENPYCGAVVIGLGVVMPHPKQPGKFVLPGGITCDRQTAEAAAKKIHDLQAKKARN</sequence>
<gene>
    <name evidence="1" type="ORF">KAM351_18170</name>
</gene>
<dbReference type="AlphaFoldDB" id="A0AA37CY51"/>
<name>A0AA37CY51_AERCA</name>
<dbReference type="RefSeq" id="WP_043163230.1">
    <property type="nucleotide sequence ID" value="NZ_BPNN01000022.1"/>
</dbReference>
<organism evidence="1 2">
    <name type="scientific">Aeromonas caviae</name>
    <name type="common">Aeromonas punctata</name>
    <dbReference type="NCBI Taxonomy" id="648"/>
    <lineage>
        <taxon>Bacteria</taxon>
        <taxon>Pseudomonadati</taxon>
        <taxon>Pseudomonadota</taxon>
        <taxon>Gammaproteobacteria</taxon>
        <taxon>Aeromonadales</taxon>
        <taxon>Aeromonadaceae</taxon>
        <taxon>Aeromonas</taxon>
    </lineage>
</organism>
<accession>A0AA37CY51</accession>
<protein>
    <submittedName>
        <fullName evidence="1">Uncharacterized protein</fullName>
    </submittedName>
</protein>
<proteinExistence type="predicted"/>
<evidence type="ECO:0000313" key="1">
    <source>
        <dbReference type="EMBL" id="GJA63206.1"/>
    </source>
</evidence>
<comment type="caution">
    <text evidence="1">The sequence shown here is derived from an EMBL/GenBank/DDBJ whole genome shotgun (WGS) entry which is preliminary data.</text>
</comment>
<evidence type="ECO:0000313" key="2">
    <source>
        <dbReference type="Proteomes" id="UP000886934"/>
    </source>
</evidence>
<dbReference type="Proteomes" id="UP000886934">
    <property type="component" value="Unassembled WGS sequence"/>
</dbReference>
<reference evidence="1" key="1">
    <citation type="submission" date="2021-07" db="EMBL/GenBank/DDBJ databases">
        <title>Draft genome sequence of carbapenem-resistant Aeromonas spp. in Japan.</title>
        <authorList>
            <person name="Maehana S."/>
            <person name="Suzuki M."/>
            <person name="Kitasato H."/>
        </authorList>
    </citation>
    <scope>NUCLEOTIDE SEQUENCE</scope>
    <source>
        <strain evidence="1">KAM351</strain>
    </source>
</reference>
<dbReference type="EMBL" id="BPNN01000022">
    <property type="protein sequence ID" value="GJA63206.1"/>
    <property type="molecule type" value="Genomic_DNA"/>
</dbReference>